<dbReference type="Proteomes" id="UP001281761">
    <property type="component" value="Unassembled WGS sequence"/>
</dbReference>
<dbReference type="EMBL" id="JARBJD010000365">
    <property type="protein sequence ID" value="KAK2943066.1"/>
    <property type="molecule type" value="Genomic_DNA"/>
</dbReference>
<name>A0ABQ9WUA6_9EUKA</name>
<comment type="caution">
    <text evidence="1">The sequence shown here is derived from an EMBL/GenBank/DDBJ whole genome shotgun (WGS) entry which is preliminary data.</text>
</comment>
<protein>
    <submittedName>
        <fullName evidence="1">Uncharacterized protein</fullName>
    </submittedName>
</protein>
<sequence length="366" mass="42277">MTNRFASFPLSDKYSHTRFFLRTKPNSIKTKEQASRSFLLLVAFVKEGNDLNDEATRQAYTLLRMILLVRNCLFSPFKIVFELVPKPDGSCSGFTESMIPLLTLSNEKLLKSILWHLSRVMSFASLSDRLVFLESGFFALLPQAFYLQEMHLFAQPKLCLMKIVANFLPSSGLFAVQDISETMELSMNSFNKAFSDKFFHPIEPFLKFVCVNRRRIRDSMLDWDFPRLLRTIVCSPPFVEAMTQFVLSSPFAVTYTDCHQFFENDSSLSLLLGGVVRDDHVWQKEHPAVLKRAQQILNKLDEEGLSDAIELHSRCTDYSYTDYRAELVGVKQFDQFGGNAPFKLERWNWNDHNAFPLPTMAMAEMW</sequence>
<evidence type="ECO:0000313" key="1">
    <source>
        <dbReference type="EMBL" id="KAK2943066.1"/>
    </source>
</evidence>
<proteinExistence type="predicted"/>
<gene>
    <name evidence="1" type="ORF">BLNAU_22009</name>
</gene>
<reference evidence="1 2" key="1">
    <citation type="journal article" date="2022" name="bioRxiv">
        <title>Genomics of Preaxostyla Flagellates Illuminates Evolutionary Transitions and the Path Towards Mitochondrial Loss.</title>
        <authorList>
            <person name="Novak L.V.F."/>
            <person name="Treitli S.C."/>
            <person name="Pyrih J."/>
            <person name="Halakuc P."/>
            <person name="Pipaliya S.V."/>
            <person name="Vacek V."/>
            <person name="Brzon O."/>
            <person name="Soukal P."/>
            <person name="Eme L."/>
            <person name="Dacks J.B."/>
            <person name="Karnkowska A."/>
            <person name="Elias M."/>
            <person name="Hampl V."/>
        </authorList>
    </citation>
    <scope>NUCLEOTIDE SEQUENCE [LARGE SCALE GENOMIC DNA]</scope>
    <source>
        <strain evidence="1">NAU3</strain>
        <tissue evidence="1">Gut</tissue>
    </source>
</reference>
<evidence type="ECO:0000313" key="2">
    <source>
        <dbReference type="Proteomes" id="UP001281761"/>
    </source>
</evidence>
<keyword evidence="2" id="KW-1185">Reference proteome</keyword>
<accession>A0ABQ9WUA6</accession>
<organism evidence="1 2">
    <name type="scientific">Blattamonas nauphoetae</name>
    <dbReference type="NCBI Taxonomy" id="2049346"/>
    <lineage>
        <taxon>Eukaryota</taxon>
        <taxon>Metamonada</taxon>
        <taxon>Preaxostyla</taxon>
        <taxon>Oxymonadida</taxon>
        <taxon>Blattamonas</taxon>
    </lineage>
</organism>